<proteinExistence type="predicted"/>
<keyword evidence="2" id="KW-1185">Reference proteome</keyword>
<protein>
    <submittedName>
        <fullName evidence="1">DUF3079 domain-containing protein</fullName>
    </submittedName>
</protein>
<organism evidence="1 2">
    <name type="scientific">Ramlibacter agri</name>
    <dbReference type="NCBI Taxonomy" id="2728837"/>
    <lineage>
        <taxon>Bacteria</taxon>
        <taxon>Pseudomonadati</taxon>
        <taxon>Pseudomonadota</taxon>
        <taxon>Betaproteobacteria</taxon>
        <taxon>Burkholderiales</taxon>
        <taxon>Comamonadaceae</taxon>
        <taxon>Ramlibacter</taxon>
    </lineage>
</organism>
<accession>A0A848HLI3</accession>
<evidence type="ECO:0000313" key="2">
    <source>
        <dbReference type="Proteomes" id="UP000541185"/>
    </source>
</evidence>
<dbReference type="InterPro" id="IPR021430">
    <property type="entry name" value="DUF3079"/>
</dbReference>
<gene>
    <name evidence="1" type="ORF">HHL11_32950</name>
</gene>
<name>A0A848HLI3_9BURK</name>
<dbReference type="EMBL" id="JABBFX010000006">
    <property type="protein sequence ID" value="NML48598.1"/>
    <property type="molecule type" value="Genomic_DNA"/>
</dbReference>
<evidence type="ECO:0000313" key="1">
    <source>
        <dbReference type="EMBL" id="NML48598.1"/>
    </source>
</evidence>
<dbReference type="AlphaFoldDB" id="A0A848HLI3"/>
<dbReference type="Proteomes" id="UP000541185">
    <property type="component" value="Unassembled WGS sequence"/>
</dbReference>
<dbReference type="Pfam" id="PF11278">
    <property type="entry name" value="DUF3079"/>
    <property type="match status" value="1"/>
</dbReference>
<comment type="caution">
    <text evidence="1">The sequence shown here is derived from an EMBL/GenBank/DDBJ whole genome shotgun (WGS) entry which is preliminary data.</text>
</comment>
<dbReference type="RefSeq" id="WP_169422936.1">
    <property type="nucleotide sequence ID" value="NZ_JABBFX010000006.1"/>
</dbReference>
<reference evidence="1 2" key="1">
    <citation type="submission" date="2020-04" db="EMBL/GenBank/DDBJ databases">
        <title>Ramlibacter sp. G-1-2-2 isolated from soil.</title>
        <authorList>
            <person name="Dahal R.H."/>
        </authorList>
    </citation>
    <scope>NUCLEOTIDE SEQUENCE [LARGE SCALE GENOMIC DNA]</scope>
    <source>
        <strain evidence="1 2">G-1-2-2</strain>
    </source>
</reference>
<sequence length="67" mass="7656">MAKKFPIHPAHPERTCWGCDRYCKADEMICGNGTERTQHPIETFGEGWEHLGSDPFVPVDLNEELRA</sequence>